<reference evidence="9 10" key="1">
    <citation type="submission" date="2024-02" db="UniProtKB">
        <authorList>
            <consortium name="WormBaseParasite"/>
        </authorList>
    </citation>
    <scope>IDENTIFICATION</scope>
</reference>
<evidence type="ECO:0000256" key="1">
    <source>
        <dbReference type="ARBA" id="ARBA00022723"/>
    </source>
</evidence>
<organism evidence="8 10">
    <name type="scientific">Mesorhabditis belari</name>
    <dbReference type="NCBI Taxonomy" id="2138241"/>
    <lineage>
        <taxon>Eukaryota</taxon>
        <taxon>Metazoa</taxon>
        <taxon>Ecdysozoa</taxon>
        <taxon>Nematoda</taxon>
        <taxon>Chromadorea</taxon>
        <taxon>Rhabditida</taxon>
        <taxon>Rhabditina</taxon>
        <taxon>Rhabditomorpha</taxon>
        <taxon>Rhabditoidea</taxon>
        <taxon>Rhabditidae</taxon>
        <taxon>Mesorhabditinae</taxon>
        <taxon>Mesorhabditis</taxon>
    </lineage>
</organism>
<dbReference type="SMART" id="SM00355">
    <property type="entry name" value="ZnF_C2H2"/>
    <property type="match status" value="5"/>
</dbReference>
<dbReference type="PANTHER" id="PTHR24379">
    <property type="entry name" value="KRAB AND ZINC FINGER DOMAIN-CONTAINING"/>
    <property type="match status" value="1"/>
</dbReference>
<dbReference type="WBParaSite" id="MBELARI_LOCUS19006">
    <property type="protein sequence ID" value="MBELARI_LOCUS19006"/>
    <property type="gene ID" value="MBELARI_LOCUS19006"/>
</dbReference>
<proteinExistence type="predicted"/>
<dbReference type="WBParaSite" id="MBELARI_LOCUS1604">
    <property type="protein sequence ID" value="MBELARI_LOCUS1604"/>
    <property type="gene ID" value="MBELARI_LOCUS1604"/>
</dbReference>
<sequence length="601" mass="68932">MHPQAKKPRIIRQKKQIFFNEDEEVKKASKERREMDEDITNVVVVNGVMLPIKRIEMQGIGKAQENLEMIGSVIETPYDDLIQPSTSARKGRVTHLPGIADEVEAYPCRFCENGIFLTGEGLMRHTKEIHGQDHIVETIVHIQTISSEWRRREKEHDKGRERVLMQRLRQEAVTQAAIRQVKINNMLGGEYQPMPITSADKFESCQTCGLLINQRHPTAIENHLRAHKKNDELREQMLRDYGAELVRRLSCKECHLVFTDEFKLLNHNETMHVRKRKYTCKWCGHVCLSVSELNAHKTDVHGVNLLRNSSSLNTNRNLFYESVPLGIQNPTMHQFFGSYGSRSSAPICRTVCDVCGLLMVRPSLLIRHMLRVHNKSQFEATIQFRDSLSYNVKVDSGHVTWICCQQEFADRDAFSEHRRSHIPSTSETQNHNQPMSEDQQLENPPTESQLIDFNSINNAETIHGELVAGPDGSMQVIVSEPMDSSQVYTLVMLSDEADEAESKGVMLQDASLYDETLSTLDQQNYFIEAHDSIAIQHEDNTFINKEDQEIESNDVVTFTEEEWNDLQMQYQGNIPPLLVKRDDGEMVPARIVVVRDENAIN</sequence>
<dbReference type="PROSITE" id="PS50157">
    <property type="entry name" value="ZINC_FINGER_C2H2_2"/>
    <property type="match status" value="1"/>
</dbReference>
<evidence type="ECO:0000313" key="10">
    <source>
        <dbReference type="WBParaSite" id="MBELARI_LOCUS19006"/>
    </source>
</evidence>
<dbReference type="Gene3D" id="3.30.160.60">
    <property type="entry name" value="Classic Zinc Finger"/>
    <property type="match status" value="1"/>
</dbReference>
<dbReference type="InterPro" id="IPR036236">
    <property type="entry name" value="Znf_C2H2_sf"/>
</dbReference>
<evidence type="ECO:0000256" key="5">
    <source>
        <dbReference type="PROSITE-ProRule" id="PRU00042"/>
    </source>
</evidence>
<keyword evidence="8" id="KW-1185">Reference proteome</keyword>
<keyword evidence="3 5" id="KW-0863">Zinc-finger</keyword>
<evidence type="ECO:0000259" key="7">
    <source>
        <dbReference type="PROSITE" id="PS50157"/>
    </source>
</evidence>
<dbReference type="PROSITE" id="PS00028">
    <property type="entry name" value="ZINC_FINGER_C2H2_1"/>
    <property type="match status" value="3"/>
</dbReference>
<evidence type="ECO:0000256" key="6">
    <source>
        <dbReference type="SAM" id="MobiDB-lite"/>
    </source>
</evidence>
<dbReference type="InterPro" id="IPR013087">
    <property type="entry name" value="Znf_C2H2_type"/>
</dbReference>
<keyword evidence="1" id="KW-0479">Metal-binding</keyword>
<dbReference type="SUPFAM" id="SSF57667">
    <property type="entry name" value="beta-beta-alpha zinc fingers"/>
    <property type="match status" value="1"/>
</dbReference>
<evidence type="ECO:0000256" key="3">
    <source>
        <dbReference type="ARBA" id="ARBA00022771"/>
    </source>
</evidence>
<accession>A0AAF3EXV8</accession>
<dbReference type="PANTHER" id="PTHR24379:SF121">
    <property type="entry name" value="C2H2-TYPE DOMAIN-CONTAINING PROTEIN"/>
    <property type="match status" value="1"/>
</dbReference>
<evidence type="ECO:0000313" key="9">
    <source>
        <dbReference type="WBParaSite" id="MBELARI_LOCUS1604"/>
    </source>
</evidence>
<dbReference type="GO" id="GO:0008270">
    <property type="term" value="F:zinc ion binding"/>
    <property type="evidence" value="ECO:0007669"/>
    <property type="project" value="UniProtKB-KW"/>
</dbReference>
<dbReference type="Proteomes" id="UP000887575">
    <property type="component" value="Unassembled WGS sequence"/>
</dbReference>
<evidence type="ECO:0000256" key="4">
    <source>
        <dbReference type="ARBA" id="ARBA00022833"/>
    </source>
</evidence>
<feature type="compositionally biased region" description="Polar residues" evidence="6">
    <location>
        <begin position="422"/>
        <end position="446"/>
    </location>
</feature>
<name>A0AAF3EXV8_9BILA</name>
<evidence type="ECO:0000313" key="8">
    <source>
        <dbReference type="Proteomes" id="UP000887575"/>
    </source>
</evidence>
<evidence type="ECO:0000256" key="2">
    <source>
        <dbReference type="ARBA" id="ARBA00022737"/>
    </source>
</evidence>
<protein>
    <submittedName>
        <fullName evidence="9 10">C2H2-type domain-containing protein</fullName>
    </submittedName>
</protein>
<keyword evidence="4" id="KW-0862">Zinc</keyword>
<keyword evidence="2" id="KW-0677">Repeat</keyword>
<feature type="region of interest" description="Disordered" evidence="6">
    <location>
        <begin position="414"/>
        <end position="446"/>
    </location>
</feature>
<feature type="domain" description="C2H2-type" evidence="7">
    <location>
        <begin position="249"/>
        <end position="277"/>
    </location>
</feature>
<dbReference type="AlphaFoldDB" id="A0AAF3EXV8"/>